<dbReference type="STRING" id="388408.LAX5112_01007"/>
<dbReference type="AlphaFoldDB" id="A0A0M6ZUU4"/>
<evidence type="ECO:0000313" key="3">
    <source>
        <dbReference type="Proteomes" id="UP000053235"/>
    </source>
</evidence>
<dbReference type="InterPro" id="IPR021265">
    <property type="entry name" value="DUF2842"/>
</dbReference>
<protein>
    <recommendedName>
        <fullName evidence="4">DUF2842 domain-containing protein</fullName>
    </recommendedName>
</protein>
<name>A0A0M6ZUU4_9HYPH</name>
<keyword evidence="1" id="KW-0472">Membrane</keyword>
<evidence type="ECO:0008006" key="4">
    <source>
        <dbReference type="Google" id="ProtNLM"/>
    </source>
</evidence>
<dbReference type="EMBL" id="CXWD01000004">
    <property type="protein sequence ID" value="CTQ66545.1"/>
    <property type="molecule type" value="Genomic_DNA"/>
</dbReference>
<keyword evidence="1" id="KW-1133">Transmembrane helix</keyword>
<evidence type="ECO:0000256" key="1">
    <source>
        <dbReference type="SAM" id="Phobius"/>
    </source>
</evidence>
<organism evidence="2 3">
    <name type="scientific">Roseibium alexandrii</name>
    <dbReference type="NCBI Taxonomy" id="388408"/>
    <lineage>
        <taxon>Bacteria</taxon>
        <taxon>Pseudomonadati</taxon>
        <taxon>Pseudomonadota</taxon>
        <taxon>Alphaproteobacteria</taxon>
        <taxon>Hyphomicrobiales</taxon>
        <taxon>Stappiaceae</taxon>
        <taxon>Roseibium</taxon>
    </lineage>
</organism>
<feature type="transmembrane region" description="Helical" evidence="1">
    <location>
        <begin position="66"/>
        <end position="90"/>
    </location>
</feature>
<keyword evidence="1" id="KW-0812">Transmembrane</keyword>
<gene>
    <name evidence="2" type="ORF">LAX5112_01007</name>
</gene>
<evidence type="ECO:0000313" key="2">
    <source>
        <dbReference type="EMBL" id="CTQ66545.1"/>
    </source>
</evidence>
<accession>A0A0M6ZUU4</accession>
<feature type="transmembrane region" description="Helical" evidence="1">
    <location>
        <begin position="34"/>
        <end position="54"/>
    </location>
</feature>
<sequence>MLGKSGKPLWPGRGKSSLFGLQNGSRMVPSLRKFIGMVALVLFVIVYALTAMVVGDSPRLQESSTLIQFTYFAIAGLAWVIPAGAIIWWMERGKKS</sequence>
<dbReference type="Pfam" id="PF11003">
    <property type="entry name" value="DUF2842"/>
    <property type="match status" value="1"/>
</dbReference>
<keyword evidence="3" id="KW-1185">Reference proteome</keyword>
<reference evidence="3" key="1">
    <citation type="submission" date="2015-07" db="EMBL/GenBank/DDBJ databases">
        <authorList>
            <person name="Rodrigo-Torres Lidia"/>
            <person name="Arahal R.David."/>
        </authorList>
    </citation>
    <scope>NUCLEOTIDE SEQUENCE [LARGE SCALE GENOMIC DNA]</scope>
    <source>
        <strain evidence="3">CECT 5112</strain>
    </source>
</reference>
<proteinExistence type="predicted"/>
<dbReference type="Proteomes" id="UP000053235">
    <property type="component" value="Unassembled WGS sequence"/>
</dbReference>